<dbReference type="AlphaFoldDB" id="A0A2S2PTA7"/>
<accession>A0A2S2PTA7</accession>
<name>A0A2S2PTA7_SCHGA</name>
<dbReference type="GO" id="GO:0008270">
    <property type="term" value="F:zinc ion binding"/>
    <property type="evidence" value="ECO:0007669"/>
    <property type="project" value="UniProtKB-KW"/>
</dbReference>
<evidence type="ECO:0000259" key="5">
    <source>
        <dbReference type="PROSITE" id="PS51800"/>
    </source>
</evidence>
<sequence>MPQKTLTKHITKCPDKPPHFKHCIYNLAHAMPESELKDHEENCPNRILIDEVFYQSEDMVRPNSNVENLPPIKYEESWDGLEQTSEIMSTIKTKTASMKATHGMTKSERKQHRINLHENDIHNVNNRGLNDEKKQQNKNMETKPLFIGKRPNT</sequence>
<dbReference type="EMBL" id="GGMR01020060">
    <property type="protein sequence ID" value="MBY32679.1"/>
    <property type="molecule type" value="Transcribed_RNA"/>
</dbReference>
<dbReference type="InterPro" id="IPR022776">
    <property type="entry name" value="TRM13/UPF0224_CHHC_Znf_dom"/>
</dbReference>
<proteinExistence type="predicted"/>
<organism evidence="6">
    <name type="scientific">Schizaphis graminum</name>
    <name type="common">Green bug aphid</name>
    <dbReference type="NCBI Taxonomy" id="13262"/>
    <lineage>
        <taxon>Eukaryota</taxon>
        <taxon>Metazoa</taxon>
        <taxon>Ecdysozoa</taxon>
        <taxon>Arthropoda</taxon>
        <taxon>Hexapoda</taxon>
        <taxon>Insecta</taxon>
        <taxon>Pterygota</taxon>
        <taxon>Neoptera</taxon>
        <taxon>Paraneoptera</taxon>
        <taxon>Hemiptera</taxon>
        <taxon>Sternorrhyncha</taxon>
        <taxon>Aphidomorpha</taxon>
        <taxon>Aphidoidea</taxon>
        <taxon>Aphididae</taxon>
        <taxon>Aphidini</taxon>
        <taxon>Schizaphis</taxon>
    </lineage>
</organism>
<feature type="region of interest" description="Disordered" evidence="4">
    <location>
        <begin position="123"/>
        <end position="153"/>
    </location>
</feature>
<evidence type="ECO:0000256" key="3">
    <source>
        <dbReference type="ARBA" id="ARBA00022833"/>
    </source>
</evidence>
<evidence type="ECO:0000256" key="4">
    <source>
        <dbReference type="SAM" id="MobiDB-lite"/>
    </source>
</evidence>
<evidence type="ECO:0000256" key="1">
    <source>
        <dbReference type="ARBA" id="ARBA00022723"/>
    </source>
</evidence>
<keyword evidence="2" id="KW-0863">Zinc-finger</keyword>
<dbReference type="PROSITE" id="PS51800">
    <property type="entry name" value="ZF_CHHC_U11_48K"/>
    <property type="match status" value="1"/>
</dbReference>
<gene>
    <name evidence="6" type="ORF">g.23359</name>
</gene>
<evidence type="ECO:0000256" key="2">
    <source>
        <dbReference type="ARBA" id="ARBA00022771"/>
    </source>
</evidence>
<evidence type="ECO:0000313" key="6">
    <source>
        <dbReference type="EMBL" id="MBY32679.1"/>
    </source>
</evidence>
<keyword evidence="1" id="KW-0479">Metal-binding</keyword>
<keyword evidence="3" id="KW-0862">Zinc</keyword>
<protein>
    <recommendedName>
        <fullName evidence="5">CHHC U11-48K-type domain-containing protein</fullName>
    </recommendedName>
</protein>
<reference evidence="6" key="1">
    <citation type="submission" date="2018-04" db="EMBL/GenBank/DDBJ databases">
        <title>Transcriptome of Schizaphis graminum biotype I.</title>
        <authorList>
            <person name="Scully E.D."/>
            <person name="Geib S.M."/>
            <person name="Palmer N.A."/>
            <person name="Koch K."/>
            <person name="Bradshaw J."/>
            <person name="Heng-Moss T."/>
            <person name="Sarath G."/>
        </authorList>
    </citation>
    <scope>NUCLEOTIDE SEQUENCE</scope>
</reference>
<feature type="domain" description="CHHC U11-48K-type" evidence="5">
    <location>
        <begin position="20"/>
        <end position="47"/>
    </location>
</feature>